<comment type="subcellular location">
    <subcellularLocation>
        <location evidence="1 7">Cell membrane</location>
        <topology evidence="1 7">Multi-pass membrane protein</topology>
    </subcellularLocation>
</comment>
<keyword evidence="2 7" id="KW-0813">Transport</keyword>
<dbReference type="InterPro" id="IPR035906">
    <property type="entry name" value="MetI-like_sf"/>
</dbReference>
<dbReference type="PROSITE" id="PS50928">
    <property type="entry name" value="ABC_TM1"/>
    <property type="match status" value="1"/>
</dbReference>
<dbReference type="PANTHER" id="PTHR43163:SF6">
    <property type="entry name" value="DIPEPTIDE TRANSPORT SYSTEM PERMEASE PROTEIN DPPB-RELATED"/>
    <property type="match status" value="1"/>
</dbReference>
<keyword evidence="3" id="KW-1003">Cell membrane</keyword>
<reference evidence="9 10" key="1">
    <citation type="submission" date="2019-01" db="EMBL/GenBank/DDBJ databases">
        <title>Lactibacter flavus gen. nov., sp. nov., a novel bacterium of the family Propionibacteriaceae isolated from raw milk and dairy products.</title>
        <authorList>
            <person name="Huptas C."/>
            <person name="Wenning M."/>
            <person name="Breitenwieser F."/>
            <person name="Doll E."/>
            <person name="Von Neubeck M."/>
            <person name="Busse H.-J."/>
            <person name="Scherer S."/>
        </authorList>
    </citation>
    <scope>NUCLEOTIDE SEQUENCE [LARGE SCALE GENOMIC DNA]</scope>
    <source>
        <strain evidence="9 10">DSM 22130</strain>
    </source>
</reference>
<keyword evidence="4 7" id="KW-0812">Transmembrane</keyword>
<dbReference type="RefSeq" id="WP_131170841.1">
    <property type="nucleotide sequence ID" value="NZ_FXTL01000001.1"/>
</dbReference>
<dbReference type="CDD" id="cd06261">
    <property type="entry name" value="TM_PBP2"/>
    <property type="match status" value="1"/>
</dbReference>
<gene>
    <name evidence="9" type="ORF">ET996_01920</name>
</gene>
<evidence type="ECO:0000313" key="9">
    <source>
        <dbReference type="EMBL" id="TBT96429.1"/>
    </source>
</evidence>
<keyword evidence="6 7" id="KW-0472">Membrane</keyword>
<evidence type="ECO:0000256" key="5">
    <source>
        <dbReference type="ARBA" id="ARBA00022989"/>
    </source>
</evidence>
<evidence type="ECO:0000256" key="7">
    <source>
        <dbReference type="RuleBase" id="RU363032"/>
    </source>
</evidence>
<dbReference type="InterPro" id="IPR000515">
    <property type="entry name" value="MetI-like"/>
</dbReference>
<dbReference type="SUPFAM" id="SSF161098">
    <property type="entry name" value="MetI-like"/>
    <property type="match status" value="1"/>
</dbReference>
<evidence type="ECO:0000313" key="10">
    <source>
        <dbReference type="Proteomes" id="UP000291933"/>
    </source>
</evidence>
<feature type="transmembrane region" description="Helical" evidence="7">
    <location>
        <begin position="106"/>
        <end position="126"/>
    </location>
</feature>
<feature type="transmembrane region" description="Helical" evidence="7">
    <location>
        <begin position="285"/>
        <end position="311"/>
    </location>
</feature>
<evidence type="ECO:0000256" key="3">
    <source>
        <dbReference type="ARBA" id="ARBA00022475"/>
    </source>
</evidence>
<feature type="transmembrane region" description="Helical" evidence="7">
    <location>
        <begin position="181"/>
        <end position="201"/>
    </location>
</feature>
<feature type="transmembrane region" description="Helical" evidence="7">
    <location>
        <begin position="242"/>
        <end position="265"/>
    </location>
</feature>
<keyword evidence="10" id="KW-1185">Reference proteome</keyword>
<dbReference type="GO" id="GO:0005886">
    <property type="term" value="C:plasma membrane"/>
    <property type="evidence" value="ECO:0007669"/>
    <property type="project" value="UniProtKB-SubCell"/>
</dbReference>
<dbReference type="OrthoDB" id="147688at2"/>
<dbReference type="AlphaFoldDB" id="A0A4Q9KR59"/>
<dbReference type="GO" id="GO:0055085">
    <property type="term" value="P:transmembrane transport"/>
    <property type="evidence" value="ECO:0007669"/>
    <property type="project" value="InterPro"/>
</dbReference>
<accession>A0A4Q9KR59</accession>
<feature type="transmembrane region" description="Helical" evidence="7">
    <location>
        <begin position="138"/>
        <end position="161"/>
    </location>
</feature>
<feature type="domain" description="ABC transmembrane type-1" evidence="8">
    <location>
        <begin position="100"/>
        <end position="308"/>
    </location>
</feature>
<dbReference type="Pfam" id="PF00528">
    <property type="entry name" value="BPD_transp_1"/>
    <property type="match status" value="1"/>
</dbReference>
<organism evidence="9 10">
    <name type="scientific">Propioniciclava tarda</name>
    <dbReference type="NCBI Taxonomy" id="433330"/>
    <lineage>
        <taxon>Bacteria</taxon>
        <taxon>Bacillati</taxon>
        <taxon>Actinomycetota</taxon>
        <taxon>Actinomycetes</taxon>
        <taxon>Propionibacteriales</taxon>
        <taxon>Propionibacteriaceae</taxon>
        <taxon>Propioniciclava</taxon>
    </lineage>
</organism>
<evidence type="ECO:0000259" key="8">
    <source>
        <dbReference type="PROSITE" id="PS50928"/>
    </source>
</evidence>
<evidence type="ECO:0000256" key="4">
    <source>
        <dbReference type="ARBA" id="ARBA00022692"/>
    </source>
</evidence>
<evidence type="ECO:0000256" key="1">
    <source>
        <dbReference type="ARBA" id="ARBA00004651"/>
    </source>
</evidence>
<keyword evidence="5 7" id="KW-1133">Transmembrane helix</keyword>
<evidence type="ECO:0000256" key="6">
    <source>
        <dbReference type="ARBA" id="ARBA00023136"/>
    </source>
</evidence>
<dbReference type="EMBL" id="SDMR01000001">
    <property type="protein sequence ID" value="TBT96429.1"/>
    <property type="molecule type" value="Genomic_DNA"/>
</dbReference>
<proteinExistence type="inferred from homology"/>
<dbReference type="Pfam" id="PF19300">
    <property type="entry name" value="BPD_transp_1_N"/>
    <property type="match status" value="1"/>
</dbReference>
<comment type="similarity">
    <text evidence="7">Belongs to the binding-protein-dependent transport system permease family.</text>
</comment>
<dbReference type="PANTHER" id="PTHR43163">
    <property type="entry name" value="DIPEPTIDE TRANSPORT SYSTEM PERMEASE PROTEIN DPPB-RELATED"/>
    <property type="match status" value="1"/>
</dbReference>
<protein>
    <submittedName>
        <fullName evidence="9">ABC transporter permease</fullName>
    </submittedName>
</protein>
<evidence type="ECO:0000256" key="2">
    <source>
        <dbReference type="ARBA" id="ARBA00022448"/>
    </source>
</evidence>
<name>A0A4Q9KR59_PROTD</name>
<sequence length="317" mass="33988">MTRFVLNRLLLGVVLLWLVVTVVFLALHAVPGDPAAILLGSEGSGAVTPEALARVRSQLGLDKPILVQYSDYLAGLVRMDFGTSFRSADIQVLSYIGDRLPKTLELVLMAALIAVVVGIPTGALAARIGGLADTVISSLTTLGISMPVYVIGTVFVLVFSLQMGWFPAGGYTAIEANPSAHFMRLVLPAIALSFGITSVVARMTRSAVLETVAQDWVRTARSQGLPRSVVFRRHVIRNSLNPVVTTLGLEIGSLLGSTVLIERVFTWPGMGSLLVDSVNSRDYPMVQGIVIVIAALFILINLIVDILYGVLDPRARR</sequence>
<comment type="caution">
    <text evidence="9">The sequence shown here is derived from an EMBL/GenBank/DDBJ whole genome shotgun (WGS) entry which is preliminary data.</text>
</comment>
<dbReference type="Gene3D" id="1.10.3720.10">
    <property type="entry name" value="MetI-like"/>
    <property type="match status" value="1"/>
</dbReference>
<dbReference type="InterPro" id="IPR045621">
    <property type="entry name" value="BPD_transp_1_N"/>
</dbReference>
<dbReference type="Proteomes" id="UP000291933">
    <property type="component" value="Unassembled WGS sequence"/>
</dbReference>